<evidence type="ECO:0000313" key="2">
    <source>
        <dbReference type="EMBL" id="QFG74989.1"/>
    </source>
</evidence>
<feature type="region of interest" description="Disordered" evidence="1">
    <location>
        <begin position="1"/>
        <end position="61"/>
    </location>
</feature>
<proteinExistence type="predicted"/>
<dbReference type="EMBL" id="MN448295">
    <property type="protein sequence ID" value="QFG74989.1"/>
    <property type="molecule type" value="Genomic_DNA"/>
</dbReference>
<sequence length="157" mass="18237">MPKRRGMSKRRGSRRSRTMKRRIKYHGGRKRTRLGRKRGGGRKRKSRRIKRGGMKEAVDRSKKEAAAQVQYNWGDEIDGQPVKLEDLMGLKVRVYWKQEDWKGPWASEFETEWFRGTVTKVNVNDGTVEVEYAGGVIETTKPTNDTFHLLEKPGSTK</sequence>
<organism evidence="2">
    <name type="scientific">Megaviridae environmental sample</name>
    <dbReference type="NCBI Taxonomy" id="1737588"/>
    <lineage>
        <taxon>Viruses</taxon>
        <taxon>Varidnaviria</taxon>
        <taxon>Bamfordvirae</taxon>
        <taxon>Nucleocytoviricota</taxon>
        <taxon>Megaviricetes</taxon>
        <taxon>Imitervirales</taxon>
        <taxon>Mimiviridae</taxon>
        <taxon>environmental samples</taxon>
    </lineage>
</organism>
<protein>
    <submittedName>
        <fullName evidence="2">Uncharacterized protein</fullName>
    </submittedName>
</protein>
<name>A0A5J6VM03_9VIRU</name>
<accession>A0A5J6VM03</accession>
<reference evidence="2" key="1">
    <citation type="journal article" date="2019" name="Philos. Trans. R. Soc. Lond., B, Biol. Sci.">
        <title>Targeted metagenomic recovery of four divergent viruses reveals shared and distinctive characteristics of giant viruses of marine eukaryotes.</title>
        <authorList>
            <person name="Needham D.M."/>
            <person name="Poirier C."/>
            <person name="Hehenberger E."/>
            <person name="Jimenez V."/>
            <person name="Swalwell J.E."/>
            <person name="Santoro A.E."/>
            <person name="Worden A.Z."/>
        </authorList>
    </citation>
    <scope>NUCLEOTIDE SEQUENCE</scope>
    <source>
        <strain evidence="2">OPacV-421</strain>
    </source>
</reference>
<evidence type="ECO:0000256" key="1">
    <source>
        <dbReference type="SAM" id="MobiDB-lite"/>
    </source>
</evidence>
<feature type="compositionally biased region" description="Basic residues" evidence="1">
    <location>
        <begin position="1"/>
        <end position="52"/>
    </location>
</feature>